<protein>
    <submittedName>
        <fullName evidence="2">Uncharacterized protein</fullName>
    </submittedName>
</protein>
<keyword evidence="1" id="KW-1133">Transmembrane helix</keyword>
<keyword evidence="1" id="KW-0472">Membrane</keyword>
<sequence length="85" mass="10187">MLLLLIYVKSLLQNIVFFIFLLKTFGAYCFLLYLCTRFQEMPPCGFFLADSFFEKIYIYREVVQEASAAFFYVGRWVKETSYHFS</sequence>
<dbReference type="Proteomes" id="UP000229111">
    <property type="component" value="Unassembled WGS sequence"/>
</dbReference>
<keyword evidence="1" id="KW-0812">Transmembrane</keyword>
<reference evidence="2 3" key="1">
    <citation type="submission" date="2017-11" db="EMBL/GenBank/DDBJ databases">
        <title>Genome sequencing of Prevotella intermedia KCOM 1101.</title>
        <authorList>
            <person name="Kook J.-K."/>
            <person name="Park S.-N."/>
            <person name="Lim Y.K."/>
        </authorList>
    </citation>
    <scope>NUCLEOTIDE SEQUENCE [LARGE SCALE GENOMIC DNA]</scope>
    <source>
        <strain evidence="2 3">KCOM 1101</strain>
    </source>
</reference>
<dbReference type="EMBL" id="PEKM01000001">
    <property type="protein sequence ID" value="PIK17851.1"/>
    <property type="molecule type" value="Genomic_DNA"/>
</dbReference>
<gene>
    <name evidence="2" type="ORF">CTI16_01405</name>
</gene>
<organism evidence="2 3">
    <name type="scientific">Prevotella intermedia</name>
    <dbReference type="NCBI Taxonomy" id="28131"/>
    <lineage>
        <taxon>Bacteria</taxon>
        <taxon>Pseudomonadati</taxon>
        <taxon>Bacteroidota</taxon>
        <taxon>Bacteroidia</taxon>
        <taxon>Bacteroidales</taxon>
        <taxon>Prevotellaceae</taxon>
        <taxon>Prevotella</taxon>
    </lineage>
</organism>
<proteinExistence type="predicted"/>
<evidence type="ECO:0000313" key="3">
    <source>
        <dbReference type="Proteomes" id="UP000229111"/>
    </source>
</evidence>
<feature type="transmembrane region" description="Helical" evidence="1">
    <location>
        <begin position="12"/>
        <end position="34"/>
    </location>
</feature>
<comment type="caution">
    <text evidence="2">The sequence shown here is derived from an EMBL/GenBank/DDBJ whole genome shotgun (WGS) entry which is preliminary data.</text>
</comment>
<evidence type="ECO:0000256" key="1">
    <source>
        <dbReference type="SAM" id="Phobius"/>
    </source>
</evidence>
<dbReference type="AlphaFoldDB" id="A0AAJ3RJA4"/>
<name>A0AAJ3RJA4_PREIN</name>
<accession>A0AAJ3RJA4</accession>
<evidence type="ECO:0000313" key="2">
    <source>
        <dbReference type="EMBL" id="PIK17851.1"/>
    </source>
</evidence>